<dbReference type="RefSeq" id="WP_337890633.1">
    <property type="nucleotide sequence ID" value="NZ_JBAHVI010000008.1"/>
</dbReference>
<dbReference type="Proteomes" id="UP001359781">
    <property type="component" value="Unassembled WGS sequence"/>
</dbReference>
<feature type="transmembrane region" description="Helical" evidence="1">
    <location>
        <begin position="184"/>
        <end position="211"/>
    </location>
</feature>
<gene>
    <name evidence="2" type="ORF">V5S96_08865</name>
</gene>
<keyword evidence="3" id="KW-1185">Reference proteome</keyword>
<sequence length="285" mass="30788">MTYPSTPHPEDSPGFEGYPRYVQETPQWAEEQSARPGGKVDVIEAVGWAFRAVFSNKRVWILGSFLMMFIIGALGFAVVFSVLGLGGDSAKVAIEALLQGWKDLTPDLVSGLSMLLLTPFLCAGALAQVSKKKGQWAYFFQNLNYGAVFLAALASYAVTSLLPYLLALVGGLGGEAFDDDIQAVFVRLALGIGGLLTFFLSPLVFFWEWFAAEGQSVKAAISRGLTAGKHNYWALLLYGLIAPMVMVFAIVFTLGLGLFVFPAVYLLANAHMARQVFGGPLPARN</sequence>
<evidence type="ECO:0008006" key="4">
    <source>
        <dbReference type="Google" id="ProtNLM"/>
    </source>
</evidence>
<feature type="transmembrane region" description="Helical" evidence="1">
    <location>
        <begin position="59"/>
        <end position="83"/>
    </location>
</feature>
<feature type="transmembrane region" description="Helical" evidence="1">
    <location>
        <begin position="148"/>
        <end position="172"/>
    </location>
</feature>
<keyword evidence="1" id="KW-1133">Transmembrane helix</keyword>
<organism evidence="2 3">
    <name type="scientific">Corynebacterium mastitidis</name>
    <dbReference type="NCBI Taxonomy" id="161890"/>
    <lineage>
        <taxon>Bacteria</taxon>
        <taxon>Bacillati</taxon>
        <taxon>Actinomycetota</taxon>
        <taxon>Actinomycetes</taxon>
        <taxon>Mycobacteriales</taxon>
        <taxon>Corynebacteriaceae</taxon>
        <taxon>Corynebacterium</taxon>
    </lineage>
</organism>
<evidence type="ECO:0000313" key="2">
    <source>
        <dbReference type="EMBL" id="MEJ4100465.1"/>
    </source>
</evidence>
<protein>
    <recommendedName>
        <fullName evidence="4">DUF975 domain-containing protein</fullName>
    </recommendedName>
</protein>
<evidence type="ECO:0000313" key="3">
    <source>
        <dbReference type="Proteomes" id="UP001359781"/>
    </source>
</evidence>
<keyword evidence="1" id="KW-0472">Membrane</keyword>
<name>A0ABU8P055_9CORY</name>
<dbReference type="EMBL" id="JBAHVJ010000008">
    <property type="protein sequence ID" value="MEJ4100465.1"/>
    <property type="molecule type" value="Genomic_DNA"/>
</dbReference>
<feature type="transmembrane region" description="Helical" evidence="1">
    <location>
        <begin position="232"/>
        <end position="265"/>
    </location>
</feature>
<keyword evidence="1" id="KW-0812">Transmembrane</keyword>
<proteinExistence type="predicted"/>
<comment type="caution">
    <text evidence="2">The sequence shown here is derived from an EMBL/GenBank/DDBJ whole genome shotgun (WGS) entry which is preliminary data.</text>
</comment>
<reference evidence="2 3" key="1">
    <citation type="submission" date="2024-02" db="EMBL/GenBank/DDBJ databases">
        <title>Whole genome sequencing and characterization of Corynebacterium isolated from the ocular surface of dry eye disease sufferers.</title>
        <authorList>
            <person name="Naqvi M."/>
        </authorList>
    </citation>
    <scope>NUCLEOTIDE SEQUENCE [LARGE SCALE GENOMIC DNA]</scope>
    <source>
        <strain evidence="2 3">PCRF</strain>
    </source>
</reference>
<feature type="transmembrane region" description="Helical" evidence="1">
    <location>
        <begin position="108"/>
        <end position="127"/>
    </location>
</feature>
<evidence type="ECO:0000256" key="1">
    <source>
        <dbReference type="SAM" id="Phobius"/>
    </source>
</evidence>
<accession>A0ABU8P055</accession>